<dbReference type="NCBIfam" id="NF005559">
    <property type="entry name" value="PRK07231.1"/>
    <property type="match status" value="1"/>
</dbReference>
<dbReference type="SUPFAM" id="SSF51735">
    <property type="entry name" value="NAD(P)-binding Rossmann-fold domains"/>
    <property type="match status" value="1"/>
</dbReference>
<dbReference type="RefSeq" id="WP_187734128.1">
    <property type="nucleotide sequence ID" value="NZ_BMFN01000001.1"/>
</dbReference>
<feature type="region of interest" description="Disordered" evidence="3">
    <location>
        <begin position="255"/>
        <end position="294"/>
    </location>
</feature>
<evidence type="ECO:0000256" key="2">
    <source>
        <dbReference type="ARBA" id="ARBA00023002"/>
    </source>
</evidence>
<dbReference type="PANTHER" id="PTHR24321">
    <property type="entry name" value="DEHYDROGENASES, SHORT CHAIN"/>
    <property type="match status" value="1"/>
</dbReference>
<dbReference type="InterPro" id="IPR036291">
    <property type="entry name" value="NAD(P)-bd_dom_sf"/>
</dbReference>
<evidence type="ECO:0000313" key="5">
    <source>
        <dbReference type="Proteomes" id="UP000516093"/>
    </source>
</evidence>
<organism evidence="4 5">
    <name type="scientific">Hymenobacter qilianensis</name>
    <dbReference type="NCBI Taxonomy" id="1385715"/>
    <lineage>
        <taxon>Bacteria</taxon>
        <taxon>Pseudomonadati</taxon>
        <taxon>Bacteroidota</taxon>
        <taxon>Cytophagia</taxon>
        <taxon>Cytophagales</taxon>
        <taxon>Hymenobacteraceae</taxon>
        <taxon>Hymenobacter</taxon>
    </lineage>
</organism>
<dbReference type="Proteomes" id="UP000516093">
    <property type="component" value="Chromosome"/>
</dbReference>
<dbReference type="CDD" id="cd05233">
    <property type="entry name" value="SDR_c"/>
    <property type="match status" value="1"/>
</dbReference>
<dbReference type="InterPro" id="IPR020904">
    <property type="entry name" value="Sc_DH/Rdtase_CS"/>
</dbReference>
<keyword evidence="5" id="KW-1185">Reference proteome</keyword>
<dbReference type="PANTHER" id="PTHR24321:SF8">
    <property type="entry name" value="ESTRADIOL 17-BETA-DEHYDROGENASE 8-RELATED"/>
    <property type="match status" value="1"/>
</dbReference>
<dbReference type="PRINTS" id="PR00081">
    <property type="entry name" value="GDHRDH"/>
</dbReference>
<comment type="similarity">
    <text evidence="1">Belongs to the short-chain dehydrogenases/reductases (SDR) family.</text>
</comment>
<dbReference type="GO" id="GO:0016491">
    <property type="term" value="F:oxidoreductase activity"/>
    <property type="evidence" value="ECO:0007669"/>
    <property type="project" value="UniProtKB-KW"/>
</dbReference>
<dbReference type="InterPro" id="IPR002347">
    <property type="entry name" value="SDR_fam"/>
</dbReference>
<sequence length="294" mass="31623">MKRRLEGKVAIVTGGGTGIGEAISKRFAQEGAAVVVVGLDTDPVREVVDEIQAHGGRAIGFLGDISWQEAAEECVKLAIHDFGKLDILINNAGVFPATSTIDKYPIEAFEYMIKHNVYSNFMMTRAAIPYLQKTRGNIVSAGSEAGHMGIPQNSPYGGTKGFVHAFQRGVAVEQAKFGVRSNIVGPGPIDTAWTHKETGPMTAKMEKQTVQGVPMGRRGTPEEVANVYLFLASDEASYVTGATYFVDGGVTLSKGPHGDEVPSKLRQEPTNGLDLQHERDGHTKVKSEYKATMS</sequence>
<dbReference type="Pfam" id="PF13561">
    <property type="entry name" value="adh_short_C2"/>
    <property type="match status" value="1"/>
</dbReference>
<evidence type="ECO:0000256" key="1">
    <source>
        <dbReference type="ARBA" id="ARBA00006484"/>
    </source>
</evidence>
<gene>
    <name evidence="4" type="ORF">H9L05_10750</name>
</gene>
<feature type="compositionally biased region" description="Basic and acidic residues" evidence="3">
    <location>
        <begin position="275"/>
        <end position="294"/>
    </location>
</feature>
<feature type="compositionally biased region" description="Basic and acidic residues" evidence="3">
    <location>
        <begin position="256"/>
        <end position="267"/>
    </location>
</feature>
<dbReference type="KEGG" id="hqi:H9L05_10750"/>
<name>A0A7H0H088_9BACT</name>
<evidence type="ECO:0000313" key="4">
    <source>
        <dbReference type="EMBL" id="QNP53954.1"/>
    </source>
</evidence>
<dbReference type="AlphaFoldDB" id="A0A7H0H088"/>
<keyword evidence="2" id="KW-0560">Oxidoreductase</keyword>
<evidence type="ECO:0000256" key="3">
    <source>
        <dbReference type="SAM" id="MobiDB-lite"/>
    </source>
</evidence>
<dbReference type="PROSITE" id="PS00061">
    <property type="entry name" value="ADH_SHORT"/>
    <property type="match status" value="1"/>
</dbReference>
<proteinExistence type="inferred from homology"/>
<protein>
    <submittedName>
        <fullName evidence="4">SDR family oxidoreductase</fullName>
    </submittedName>
</protein>
<dbReference type="PRINTS" id="PR00080">
    <property type="entry name" value="SDRFAMILY"/>
</dbReference>
<dbReference type="EMBL" id="CP060784">
    <property type="protein sequence ID" value="QNP53954.1"/>
    <property type="molecule type" value="Genomic_DNA"/>
</dbReference>
<accession>A0A7H0H088</accession>
<dbReference type="Gene3D" id="3.40.50.720">
    <property type="entry name" value="NAD(P)-binding Rossmann-like Domain"/>
    <property type="match status" value="1"/>
</dbReference>
<reference evidence="4 5" key="1">
    <citation type="submission" date="2020-08" db="EMBL/GenBank/DDBJ databases">
        <title>Genome sequence of Hymenobacter qilianensis JCM 19763T.</title>
        <authorList>
            <person name="Hyun D.-W."/>
            <person name="Bae J.-W."/>
        </authorList>
    </citation>
    <scope>NUCLEOTIDE SEQUENCE [LARGE SCALE GENOMIC DNA]</scope>
    <source>
        <strain evidence="4 5">JCM 19763</strain>
    </source>
</reference>
<dbReference type="FunFam" id="3.40.50.720:FF:000084">
    <property type="entry name" value="Short-chain dehydrogenase reductase"/>
    <property type="match status" value="1"/>
</dbReference>